<keyword evidence="7" id="KW-0677">Repeat</keyword>
<comment type="catalytic activity">
    <reaction evidence="14">
        <text>L-seryl-[protein] + ATP = O-phospho-L-seryl-[protein] + ADP + H(+)</text>
        <dbReference type="Rhea" id="RHEA:17989"/>
        <dbReference type="Rhea" id="RHEA-COMP:9863"/>
        <dbReference type="Rhea" id="RHEA-COMP:11604"/>
        <dbReference type="ChEBI" id="CHEBI:15378"/>
        <dbReference type="ChEBI" id="CHEBI:29999"/>
        <dbReference type="ChEBI" id="CHEBI:30616"/>
        <dbReference type="ChEBI" id="CHEBI:83421"/>
        <dbReference type="ChEBI" id="CHEBI:456216"/>
        <dbReference type="EC" id="2.7.11.1"/>
    </reaction>
</comment>
<evidence type="ECO:0000256" key="13">
    <source>
        <dbReference type="ARBA" id="ARBA00047899"/>
    </source>
</evidence>
<dbReference type="InterPro" id="IPR000719">
    <property type="entry name" value="Prot_kinase_dom"/>
</dbReference>
<gene>
    <name evidence="18" type="ORF">BSTOLATCC_MIC63814</name>
</gene>
<organism evidence="18 19">
    <name type="scientific">Blepharisma stoltei</name>
    <dbReference type="NCBI Taxonomy" id="1481888"/>
    <lineage>
        <taxon>Eukaryota</taxon>
        <taxon>Sar</taxon>
        <taxon>Alveolata</taxon>
        <taxon>Ciliophora</taxon>
        <taxon>Postciliodesmatophora</taxon>
        <taxon>Heterotrichea</taxon>
        <taxon>Heterotrichida</taxon>
        <taxon>Blepharismidae</taxon>
        <taxon>Blepharisma</taxon>
    </lineage>
</organism>
<comment type="subunit">
    <text evidence="2">Monomer.</text>
</comment>
<accession>A0AAU9KDM9</accession>
<keyword evidence="10" id="KW-0106">Calcium</keyword>
<dbReference type="FunFam" id="3.30.200.20:FF:000315">
    <property type="entry name" value="Calcium-dependent protein kinase 3"/>
    <property type="match status" value="1"/>
</dbReference>
<dbReference type="SMART" id="SM00233">
    <property type="entry name" value="PH"/>
    <property type="match status" value="1"/>
</dbReference>
<keyword evidence="5" id="KW-0808">Transferase</keyword>
<dbReference type="PROSITE" id="PS50003">
    <property type="entry name" value="PH_DOMAIN"/>
    <property type="match status" value="1"/>
</dbReference>
<evidence type="ECO:0000256" key="6">
    <source>
        <dbReference type="ARBA" id="ARBA00022723"/>
    </source>
</evidence>
<dbReference type="Gene3D" id="1.10.510.10">
    <property type="entry name" value="Transferase(Phosphotransferase) domain 1"/>
    <property type="match status" value="1"/>
</dbReference>
<dbReference type="PANTHER" id="PTHR24347">
    <property type="entry name" value="SERINE/THREONINE-PROTEIN KINASE"/>
    <property type="match status" value="1"/>
</dbReference>
<evidence type="ECO:0000256" key="4">
    <source>
        <dbReference type="ARBA" id="ARBA00022527"/>
    </source>
</evidence>
<evidence type="ECO:0000256" key="1">
    <source>
        <dbReference type="ARBA" id="ARBA00001946"/>
    </source>
</evidence>
<dbReference type="PROSITE" id="PS50011">
    <property type="entry name" value="PROTEIN_KINASE_DOM"/>
    <property type="match status" value="1"/>
</dbReference>
<feature type="binding site" evidence="15">
    <location>
        <position position="395"/>
    </location>
    <ligand>
        <name>ATP</name>
        <dbReference type="ChEBI" id="CHEBI:30616"/>
    </ligand>
</feature>
<dbReference type="EC" id="2.7.11.1" evidence="3"/>
<comment type="similarity">
    <text evidence="12">Belongs to the protein kinase superfamily. Ser/Thr protein kinase family. CDPK subfamily.</text>
</comment>
<name>A0AAU9KDM9_9CILI</name>
<dbReference type="EMBL" id="CAJZBQ010000062">
    <property type="protein sequence ID" value="CAG9335337.1"/>
    <property type="molecule type" value="Genomic_DNA"/>
</dbReference>
<dbReference type="Pfam" id="PF00169">
    <property type="entry name" value="PH"/>
    <property type="match status" value="1"/>
</dbReference>
<evidence type="ECO:0000256" key="12">
    <source>
        <dbReference type="ARBA" id="ARBA00024334"/>
    </source>
</evidence>
<dbReference type="SMART" id="SM00220">
    <property type="entry name" value="S_TKc"/>
    <property type="match status" value="1"/>
</dbReference>
<proteinExistence type="inferred from homology"/>
<evidence type="ECO:0000259" key="16">
    <source>
        <dbReference type="PROSITE" id="PS50003"/>
    </source>
</evidence>
<evidence type="ECO:0000256" key="11">
    <source>
        <dbReference type="ARBA" id="ARBA00022840"/>
    </source>
</evidence>
<dbReference type="InterPro" id="IPR011009">
    <property type="entry name" value="Kinase-like_dom_sf"/>
</dbReference>
<evidence type="ECO:0000259" key="17">
    <source>
        <dbReference type="PROSITE" id="PS50011"/>
    </source>
</evidence>
<evidence type="ECO:0000256" key="14">
    <source>
        <dbReference type="ARBA" id="ARBA00048679"/>
    </source>
</evidence>
<reference evidence="18" key="1">
    <citation type="submission" date="2021-09" db="EMBL/GenBank/DDBJ databases">
        <authorList>
            <consortium name="AG Swart"/>
            <person name="Singh M."/>
            <person name="Singh A."/>
            <person name="Seah K."/>
            <person name="Emmerich C."/>
        </authorList>
    </citation>
    <scope>NUCLEOTIDE SEQUENCE</scope>
    <source>
        <strain evidence="18">ATCC30299</strain>
    </source>
</reference>
<comment type="caution">
    <text evidence="18">The sequence shown here is derived from an EMBL/GenBank/DDBJ whole genome shotgun (WGS) entry which is preliminary data.</text>
</comment>
<evidence type="ECO:0000256" key="5">
    <source>
        <dbReference type="ARBA" id="ARBA00022679"/>
    </source>
</evidence>
<evidence type="ECO:0000313" key="19">
    <source>
        <dbReference type="Proteomes" id="UP001162131"/>
    </source>
</evidence>
<dbReference type="Proteomes" id="UP001162131">
    <property type="component" value="Unassembled WGS sequence"/>
</dbReference>
<dbReference type="InterPro" id="IPR017441">
    <property type="entry name" value="Protein_kinase_ATP_BS"/>
</dbReference>
<feature type="domain" description="Protein kinase" evidence="17">
    <location>
        <begin position="365"/>
        <end position="621"/>
    </location>
</feature>
<dbReference type="Pfam" id="PF00069">
    <property type="entry name" value="Pkinase"/>
    <property type="match status" value="1"/>
</dbReference>
<keyword evidence="11 15" id="KW-0067">ATP-binding</keyword>
<dbReference type="InterPro" id="IPR001849">
    <property type="entry name" value="PH_domain"/>
</dbReference>
<dbReference type="AlphaFoldDB" id="A0AAU9KDM9"/>
<protein>
    <recommendedName>
        <fullName evidence="3">non-specific serine/threonine protein kinase</fullName>
        <ecNumber evidence="3">2.7.11.1</ecNumber>
    </recommendedName>
</protein>
<dbReference type="CDD" id="cd05117">
    <property type="entry name" value="STKc_CAMK"/>
    <property type="match status" value="1"/>
</dbReference>
<dbReference type="PROSITE" id="PS00107">
    <property type="entry name" value="PROTEIN_KINASE_ATP"/>
    <property type="match status" value="1"/>
</dbReference>
<dbReference type="SUPFAM" id="SSF50729">
    <property type="entry name" value="PH domain-like"/>
    <property type="match status" value="1"/>
</dbReference>
<keyword evidence="19" id="KW-1185">Reference proteome</keyword>
<evidence type="ECO:0000256" key="2">
    <source>
        <dbReference type="ARBA" id="ARBA00011245"/>
    </source>
</evidence>
<evidence type="ECO:0000256" key="7">
    <source>
        <dbReference type="ARBA" id="ARBA00022737"/>
    </source>
</evidence>
<keyword evidence="9" id="KW-0418">Kinase</keyword>
<dbReference type="PROSITE" id="PS00108">
    <property type="entry name" value="PROTEIN_KINASE_ST"/>
    <property type="match status" value="1"/>
</dbReference>
<dbReference type="Gene3D" id="1.10.238.10">
    <property type="entry name" value="EF-hand"/>
    <property type="match status" value="1"/>
</dbReference>
<dbReference type="GO" id="GO:0005524">
    <property type="term" value="F:ATP binding"/>
    <property type="evidence" value="ECO:0007669"/>
    <property type="project" value="UniProtKB-UniRule"/>
</dbReference>
<evidence type="ECO:0000256" key="3">
    <source>
        <dbReference type="ARBA" id="ARBA00012513"/>
    </source>
</evidence>
<evidence type="ECO:0000256" key="15">
    <source>
        <dbReference type="PROSITE-ProRule" id="PRU10141"/>
    </source>
</evidence>
<evidence type="ECO:0000256" key="9">
    <source>
        <dbReference type="ARBA" id="ARBA00022777"/>
    </source>
</evidence>
<evidence type="ECO:0000256" key="10">
    <source>
        <dbReference type="ARBA" id="ARBA00022837"/>
    </source>
</evidence>
<comment type="cofactor">
    <cofactor evidence="1">
        <name>Mg(2+)</name>
        <dbReference type="ChEBI" id="CHEBI:18420"/>
    </cofactor>
</comment>
<keyword evidence="8 15" id="KW-0547">Nucleotide-binding</keyword>
<dbReference type="SUPFAM" id="SSF47473">
    <property type="entry name" value="EF-hand"/>
    <property type="match status" value="1"/>
</dbReference>
<dbReference type="InterPro" id="IPR011992">
    <property type="entry name" value="EF-hand-dom_pair"/>
</dbReference>
<feature type="domain" description="PH" evidence="16">
    <location>
        <begin position="256"/>
        <end position="357"/>
    </location>
</feature>
<dbReference type="SUPFAM" id="SSF56112">
    <property type="entry name" value="Protein kinase-like (PK-like)"/>
    <property type="match status" value="1"/>
</dbReference>
<keyword evidence="6" id="KW-0479">Metal-binding</keyword>
<dbReference type="Gene3D" id="2.30.29.30">
    <property type="entry name" value="Pleckstrin-homology domain (PH domain)/Phosphotyrosine-binding domain (PTB)"/>
    <property type="match status" value="1"/>
</dbReference>
<comment type="catalytic activity">
    <reaction evidence="13">
        <text>L-threonyl-[protein] + ATP = O-phospho-L-threonyl-[protein] + ADP + H(+)</text>
        <dbReference type="Rhea" id="RHEA:46608"/>
        <dbReference type="Rhea" id="RHEA-COMP:11060"/>
        <dbReference type="Rhea" id="RHEA-COMP:11605"/>
        <dbReference type="ChEBI" id="CHEBI:15378"/>
        <dbReference type="ChEBI" id="CHEBI:30013"/>
        <dbReference type="ChEBI" id="CHEBI:30616"/>
        <dbReference type="ChEBI" id="CHEBI:61977"/>
        <dbReference type="ChEBI" id="CHEBI:456216"/>
        <dbReference type="EC" id="2.7.11.1"/>
    </reaction>
</comment>
<dbReference type="InterPro" id="IPR008271">
    <property type="entry name" value="Ser/Thr_kinase_AS"/>
</dbReference>
<dbReference type="FunFam" id="1.10.510.10:FF:000571">
    <property type="entry name" value="Maternal embryonic leucine zipper kinase"/>
    <property type="match status" value="1"/>
</dbReference>
<sequence>MKLILKIMGSCTSAATRKTAKKFVLNERELACEDKKILSAFTSQEMHLLACLFFDLSLRSEERCKIDKSTFLKYFSPNDMIGERLFETFSGNRKEKIDFEGFLKGISESFKIGEGLRTRQIFKILDSNHDDFLIENDLVPIFSHFLQSSDGIADSSAIGTKEVEDLDTAKELSDNATFEDSLVDRANILAAKAVTHYGSEGLMNFEQFKNFCKNHHTIDDVIFGKINSILNSLGITKNPYNRIVSESKIVSDRENTSKLHGLFFQKDQKSHSSSFSPCYNVLKGSLLYFFNNEKETLPKSIVFLEDCYIESMLNSSEKYKYGISISNSKKSYKEIDLWCSSSRQRDKWAEELEIAASTRKIHNFYTIQNKIGGGRFSEVFKVIEKSTGLEYAAKKVDKKKLSQLDESFLASEIEILKLSSHPKIIKYKETFDSKRYSWIITELIEGGQLLDLINKKRKFTDNEAKKVIKQLLEIVSHLHGLNIVHRDLKPENILVADEENLEIKLADFGIATRCEDGERLELVCGTFPYIAPEVINKEGYGKKADLWSVGIIAYLLLKGKLPFDSEDKEEIAKWILKEDASIVTTDNLLNATPQATEFISKLIAKNPAQRMDAEALHHSWLQSVLC</sequence>
<dbReference type="GO" id="GO:0046872">
    <property type="term" value="F:metal ion binding"/>
    <property type="evidence" value="ECO:0007669"/>
    <property type="project" value="UniProtKB-KW"/>
</dbReference>
<dbReference type="GO" id="GO:0004674">
    <property type="term" value="F:protein serine/threonine kinase activity"/>
    <property type="evidence" value="ECO:0007669"/>
    <property type="project" value="UniProtKB-KW"/>
</dbReference>
<keyword evidence="4" id="KW-0723">Serine/threonine-protein kinase</keyword>
<evidence type="ECO:0000313" key="18">
    <source>
        <dbReference type="EMBL" id="CAG9335337.1"/>
    </source>
</evidence>
<dbReference type="InterPro" id="IPR011993">
    <property type="entry name" value="PH-like_dom_sf"/>
</dbReference>
<evidence type="ECO:0000256" key="8">
    <source>
        <dbReference type="ARBA" id="ARBA00022741"/>
    </source>
</evidence>